<gene>
    <name evidence="7" type="ORF">OXX778_LOCUS4790</name>
</gene>
<feature type="repeat" description="ANK" evidence="2">
    <location>
        <begin position="197"/>
        <end position="230"/>
    </location>
</feature>
<feature type="compositionally biased region" description="Low complexity" evidence="4">
    <location>
        <begin position="450"/>
        <end position="469"/>
    </location>
</feature>
<feature type="region of interest" description="Disordered" evidence="4">
    <location>
        <begin position="752"/>
        <end position="779"/>
    </location>
</feature>
<feature type="compositionally biased region" description="Polar residues" evidence="4">
    <location>
        <begin position="1190"/>
        <end position="1200"/>
    </location>
</feature>
<dbReference type="InterPro" id="IPR002110">
    <property type="entry name" value="Ankyrin_rpt"/>
</dbReference>
<dbReference type="PROSITE" id="PS50297">
    <property type="entry name" value="ANK_REP_REGION"/>
    <property type="match status" value="2"/>
</dbReference>
<feature type="domain" description="SH3" evidence="5">
    <location>
        <begin position="503"/>
        <end position="563"/>
    </location>
</feature>
<dbReference type="SMART" id="SM00248">
    <property type="entry name" value="ANK"/>
    <property type="match status" value="5"/>
</dbReference>
<dbReference type="EMBL" id="CAJNOC010000489">
    <property type="protein sequence ID" value="CAF0767833.1"/>
    <property type="molecule type" value="Genomic_DNA"/>
</dbReference>
<evidence type="ECO:0000313" key="8">
    <source>
        <dbReference type="Proteomes" id="UP000663879"/>
    </source>
</evidence>
<feature type="compositionally biased region" description="Pro residues" evidence="4">
    <location>
        <begin position="917"/>
        <end position="930"/>
    </location>
</feature>
<feature type="region of interest" description="Disordered" evidence="4">
    <location>
        <begin position="1332"/>
        <end position="1356"/>
    </location>
</feature>
<proteinExistence type="predicted"/>
<dbReference type="GO" id="GO:0014069">
    <property type="term" value="C:postsynaptic density"/>
    <property type="evidence" value="ECO:0007669"/>
    <property type="project" value="TreeGrafter"/>
</dbReference>
<comment type="caution">
    <text evidence="7">The sequence shown here is derived from an EMBL/GenBank/DDBJ whole genome shotgun (WGS) entry which is preliminary data.</text>
</comment>
<feature type="region of interest" description="Disordered" evidence="4">
    <location>
        <begin position="1006"/>
        <end position="1026"/>
    </location>
</feature>
<dbReference type="InterPro" id="IPR036034">
    <property type="entry name" value="PDZ_sf"/>
</dbReference>
<dbReference type="CDD" id="cd06746">
    <property type="entry name" value="PDZ_SHANK1_3-like"/>
    <property type="match status" value="1"/>
</dbReference>
<dbReference type="SMART" id="SM00228">
    <property type="entry name" value="PDZ"/>
    <property type="match status" value="1"/>
</dbReference>
<dbReference type="CDD" id="cd17091">
    <property type="entry name" value="FERM_F0_SHANK"/>
    <property type="match status" value="1"/>
</dbReference>
<dbReference type="Gene3D" id="2.30.42.10">
    <property type="match status" value="1"/>
</dbReference>
<keyword evidence="1 3" id="KW-0728">SH3 domain</keyword>
<feature type="domain" description="PDZ" evidence="6">
    <location>
        <begin position="595"/>
        <end position="686"/>
    </location>
</feature>
<feature type="compositionally biased region" description="Polar residues" evidence="4">
    <location>
        <begin position="959"/>
        <end position="972"/>
    </location>
</feature>
<dbReference type="Gene3D" id="2.30.30.40">
    <property type="entry name" value="SH3 Domains"/>
    <property type="match status" value="1"/>
</dbReference>
<dbReference type="GO" id="GO:0030160">
    <property type="term" value="F:synaptic receptor adaptor activity"/>
    <property type="evidence" value="ECO:0007669"/>
    <property type="project" value="TreeGrafter"/>
</dbReference>
<dbReference type="OrthoDB" id="445896at2759"/>
<feature type="region of interest" description="Disordered" evidence="4">
    <location>
        <begin position="1106"/>
        <end position="1126"/>
    </location>
</feature>
<name>A0A813QHU0_9BILA</name>
<dbReference type="InterPro" id="IPR001452">
    <property type="entry name" value="SH3_domain"/>
</dbReference>
<dbReference type="InterPro" id="IPR036770">
    <property type="entry name" value="Ankyrin_rpt-contain_sf"/>
</dbReference>
<evidence type="ECO:0000256" key="3">
    <source>
        <dbReference type="PROSITE-ProRule" id="PRU00192"/>
    </source>
</evidence>
<dbReference type="InterPro" id="IPR001478">
    <property type="entry name" value="PDZ"/>
</dbReference>
<feature type="compositionally biased region" description="Polar residues" evidence="4">
    <location>
        <begin position="1397"/>
        <end position="1415"/>
    </location>
</feature>
<dbReference type="InterPro" id="IPR051569">
    <property type="entry name" value="SHANK"/>
</dbReference>
<feature type="compositionally biased region" description="Pro residues" evidence="4">
    <location>
        <begin position="947"/>
        <end position="957"/>
    </location>
</feature>
<feature type="region of interest" description="Disordered" evidence="4">
    <location>
        <begin position="1372"/>
        <end position="1415"/>
    </location>
</feature>
<dbReference type="PROSITE" id="PS50002">
    <property type="entry name" value="SH3"/>
    <property type="match status" value="1"/>
</dbReference>
<evidence type="ECO:0000313" key="7">
    <source>
        <dbReference type="EMBL" id="CAF0767833.1"/>
    </source>
</evidence>
<dbReference type="SUPFAM" id="SSF48403">
    <property type="entry name" value="Ankyrin repeat"/>
    <property type="match status" value="1"/>
</dbReference>
<dbReference type="Gene3D" id="1.25.40.20">
    <property type="entry name" value="Ankyrin repeat-containing domain"/>
    <property type="match status" value="1"/>
</dbReference>
<dbReference type="Proteomes" id="UP000663879">
    <property type="component" value="Unassembled WGS sequence"/>
</dbReference>
<dbReference type="Pfam" id="PF07653">
    <property type="entry name" value="SH3_2"/>
    <property type="match status" value="1"/>
</dbReference>
<dbReference type="Pfam" id="PF12796">
    <property type="entry name" value="Ank_2"/>
    <property type="match status" value="2"/>
</dbReference>
<feature type="compositionally biased region" description="Low complexity" evidence="4">
    <location>
        <begin position="1377"/>
        <end position="1386"/>
    </location>
</feature>
<accession>A0A813QHU0</accession>
<protein>
    <submittedName>
        <fullName evidence="7">Uncharacterized protein</fullName>
    </submittedName>
</protein>
<dbReference type="GO" id="GO:0035255">
    <property type="term" value="F:ionotropic glutamate receptor binding"/>
    <property type="evidence" value="ECO:0007669"/>
    <property type="project" value="TreeGrafter"/>
</dbReference>
<evidence type="ECO:0000259" key="6">
    <source>
        <dbReference type="PROSITE" id="PS50106"/>
    </source>
</evidence>
<dbReference type="GO" id="GO:0045211">
    <property type="term" value="C:postsynaptic membrane"/>
    <property type="evidence" value="ECO:0007669"/>
    <property type="project" value="TreeGrafter"/>
</dbReference>
<feature type="compositionally biased region" description="Low complexity" evidence="4">
    <location>
        <begin position="1332"/>
        <end position="1351"/>
    </location>
</feature>
<evidence type="ECO:0000256" key="4">
    <source>
        <dbReference type="SAM" id="MobiDB-lite"/>
    </source>
</evidence>
<feature type="compositionally biased region" description="Low complexity" evidence="4">
    <location>
        <begin position="1106"/>
        <end position="1122"/>
    </location>
</feature>
<dbReference type="PROSITE" id="PS50106">
    <property type="entry name" value="PDZ"/>
    <property type="match status" value="1"/>
</dbReference>
<evidence type="ECO:0000256" key="1">
    <source>
        <dbReference type="ARBA" id="ARBA00022443"/>
    </source>
</evidence>
<dbReference type="InterPro" id="IPR036028">
    <property type="entry name" value="SH3-like_dom_sf"/>
</dbReference>
<sequence>MTEFTAKITNINLNLCDKINGKMDSKNSSLSSSCSSSSYSIKTINNQEHDSGIENNEQNTIFARVSINDQNLQKVMKFNLDEPVWSAKQRVLSTLAKEVKDGLNYGFYLPPFQGRAGKFLDDCRKLREYSLNGPVAQLEFKYKKRVYKFIKINQKELKALNVKTNFKKFLDLVRTNQTEKVTRYLDKGLDPNFHSDLGETPLTVAVSLAEPKNMIMILYNGGAHLDFRSRDSLTPMHKSAIIGNDKAVKTLLELGAFAEVKDAKMLTPLFYAIVNSSPIQVIENLLSNGSILGVKDDNNWEELHHACKLGLSQHLDHLIYYGCDVNAKNNSGNTPLHVCAVHNQENCARILLFRGCSKLERNLSNQTAYDSAVLAGNQTIADLIKNHKENEIVQIKERPFYNTKRRSIYICTDTQSHYSSISGLTQHTEFTRELIVGINEQPPPLPTQQPSPIDQSGSNSPRSRSNSISSDDHGFGSASLSHLSNNSPNIEYAYPRKRLYPSIPNRTFICIKPFKPSQPGEIELKKGDIIELLSVGDSGYWEGRFSSGVEGWFRSDCVEEFIIPKDSSQTDTILVKRKTLFDLLMTNSELDAPRTVVLQKGKKGFGFVLRGAKTNDEKFEPTIECPALQFLESVDKDSNADKAGLKPFDFVLEINNIDVTCKTHLDCVKLIKKTGDTLVLKVYTSKNFNKFASNVNSLTNNNNNNQVYQTPQFIYGTSSMAKSHSYYATSTIATRNVGEISEELNLEIFDGTKSLPNKKKPVPPKRDPSTSLSSDHPSLRLKSINLGHTSARKSILTATATHKLPPRPMTISCKSMSSITNDKKLNKNKHESILYMNSVLKQIDELDRTLAEYDSNIPENIYNKTKLIADDANAASIRTRVPVRKPGINNGEIFNQGLGYHHKTLSVPNLFSNPVSPNMPPPPPPPPPTVPSISHSTHSSKNRSMVPPIPPPPPPPASNIYSTPSTQSNDIPIQNEPRDESDESIEEPPIDYEQDTNLVMMALKNPTSPLTPRQIKQRNSAKRNSITNKTDAQFLQTQKFDMEFLQTTKDLFLRYPTAKISISVSDLGGQSRQIEIDRQMFEKLYKSQQPQTPVRTTSVLTVLNSSLPSSNSPSSISSASSNYETGLLQMDPPPVSLNEAIRKAAMEHQQKRLNDPTKTPGSIIHRTPHVKNELERALENRLKRLSVLQDETPTTENPINSFPPPPSPSALHKLNENQNNLERVCSPPPPPPPPLPQFVEMVKTTININTPKPAKNTVNNYQLIDPRLSSDFSELIAKKAAEKRAKFQENKPSLNSVTYQPDGTKIVNTNTNKLGDDGSVKKAIANFQMKNLNNNSSLTSTTQTPNQNNNEQETDMNQNQESFINTASKLLEKVKQHQQQQQQQQQINETKKIELTNPKTTPQILTNSSNLLKIK</sequence>
<dbReference type="GO" id="GO:0043197">
    <property type="term" value="C:dendritic spine"/>
    <property type="evidence" value="ECO:0007669"/>
    <property type="project" value="TreeGrafter"/>
</dbReference>
<evidence type="ECO:0000256" key="2">
    <source>
        <dbReference type="PROSITE-ProRule" id="PRU00023"/>
    </source>
</evidence>
<dbReference type="PANTHER" id="PTHR24135:SF28">
    <property type="entry name" value="LD13733P"/>
    <property type="match status" value="1"/>
</dbReference>
<feature type="region of interest" description="Disordered" evidence="4">
    <location>
        <begin position="909"/>
        <end position="986"/>
    </location>
</feature>
<keyword evidence="2" id="KW-0040">ANK repeat</keyword>
<keyword evidence="8" id="KW-1185">Reference proteome</keyword>
<dbReference type="SUPFAM" id="SSF50044">
    <property type="entry name" value="SH3-domain"/>
    <property type="match status" value="1"/>
</dbReference>
<dbReference type="SMART" id="SM00326">
    <property type="entry name" value="SH3"/>
    <property type="match status" value="1"/>
</dbReference>
<feature type="region of interest" description="Disordered" evidence="4">
    <location>
        <begin position="439"/>
        <end position="482"/>
    </location>
</feature>
<dbReference type="Pfam" id="PF00595">
    <property type="entry name" value="PDZ"/>
    <property type="match status" value="1"/>
</dbReference>
<feature type="region of interest" description="Disordered" evidence="4">
    <location>
        <begin position="1190"/>
        <end position="1213"/>
    </location>
</feature>
<feature type="repeat" description="ANK" evidence="2">
    <location>
        <begin position="331"/>
        <end position="363"/>
    </location>
</feature>
<feature type="repeat" description="ANK" evidence="2">
    <location>
        <begin position="231"/>
        <end position="263"/>
    </location>
</feature>
<dbReference type="PROSITE" id="PS50088">
    <property type="entry name" value="ANK_REPEAT"/>
    <property type="match status" value="3"/>
</dbReference>
<reference evidence="7" key="1">
    <citation type="submission" date="2021-02" db="EMBL/GenBank/DDBJ databases">
        <authorList>
            <person name="Nowell W R."/>
        </authorList>
    </citation>
    <scope>NUCLEOTIDE SEQUENCE</scope>
    <source>
        <strain evidence="7">Ploen Becks lab</strain>
    </source>
</reference>
<evidence type="ECO:0000259" key="5">
    <source>
        <dbReference type="PROSITE" id="PS50002"/>
    </source>
</evidence>
<dbReference type="Gene3D" id="3.10.20.90">
    <property type="entry name" value="Phosphatidylinositol 3-kinase Catalytic Subunit, Chain A, domain 1"/>
    <property type="match status" value="1"/>
</dbReference>
<dbReference type="SUPFAM" id="SSF50156">
    <property type="entry name" value="PDZ domain-like"/>
    <property type="match status" value="1"/>
</dbReference>
<organism evidence="7 8">
    <name type="scientific">Brachionus calyciflorus</name>
    <dbReference type="NCBI Taxonomy" id="104777"/>
    <lineage>
        <taxon>Eukaryota</taxon>
        <taxon>Metazoa</taxon>
        <taxon>Spiralia</taxon>
        <taxon>Gnathifera</taxon>
        <taxon>Rotifera</taxon>
        <taxon>Eurotatoria</taxon>
        <taxon>Monogononta</taxon>
        <taxon>Pseudotrocha</taxon>
        <taxon>Ploima</taxon>
        <taxon>Brachionidae</taxon>
        <taxon>Brachionus</taxon>
    </lineage>
</organism>
<dbReference type="PANTHER" id="PTHR24135">
    <property type="entry name" value="SH3 AND MULTIPLE ANKYRIN REPEAT DOMAINS PROTEIN"/>
    <property type="match status" value="1"/>
</dbReference>